<dbReference type="Gene3D" id="3.90.1150.10">
    <property type="entry name" value="Aspartate Aminotransferase, domain 1"/>
    <property type="match status" value="1"/>
</dbReference>
<dbReference type="HOGENOM" id="CLU_016922_4_1_5"/>
<dbReference type="GO" id="GO:0008483">
    <property type="term" value="F:transaminase activity"/>
    <property type="evidence" value="ECO:0007669"/>
    <property type="project" value="UniProtKB-KW"/>
</dbReference>
<dbReference type="KEGG" id="apb:SAR116_1762"/>
<name>D5BMG2_PUNMI</name>
<dbReference type="InterPro" id="IPR015421">
    <property type="entry name" value="PyrdxlP-dep_Trfase_major"/>
</dbReference>
<evidence type="ECO:0000256" key="2">
    <source>
        <dbReference type="ARBA" id="ARBA00008954"/>
    </source>
</evidence>
<dbReference type="RefSeq" id="WP_013046632.1">
    <property type="nucleotide sequence ID" value="NC_014010.1"/>
</dbReference>
<dbReference type="OrthoDB" id="9801834at2"/>
<evidence type="ECO:0000256" key="3">
    <source>
        <dbReference type="ARBA" id="ARBA00022576"/>
    </source>
</evidence>
<dbReference type="AlphaFoldDB" id="D5BMG2"/>
<dbReference type="SUPFAM" id="SSF53383">
    <property type="entry name" value="PLP-dependent transferases"/>
    <property type="match status" value="1"/>
</dbReference>
<evidence type="ECO:0008006" key="9">
    <source>
        <dbReference type="Google" id="ProtNLM"/>
    </source>
</evidence>
<evidence type="ECO:0000256" key="1">
    <source>
        <dbReference type="ARBA" id="ARBA00001933"/>
    </source>
</evidence>
<dbReference type="Proteomes" id="UP000007460">
    <property type="component" value="Chromosome"/>
</dbReference>
<dbReference type="PANTHER" id="PTHR43094:SF1">
    <property type="entry name" value="AMINOTRANSFERASE CLASS-III"/>
    <property type="match status" value="1"/>
</dbReference>
<evidence type="ECO:0000256" key="5">
    <source>
        <dbReference type="ARBA" id="ARBA00022898"/>
    </source>
</evidence>
<proteinExistence type="inferred from homology"/>
<accession>D5BMG2</accession>
<evidence type="ECO:0000256" key="6">
    <source>
        <dbReference type="RuleBase" id="RU003560"/>
    </source>
</evidence>
<dbReference type="PIRSF" id="PIRSF000521">
    <property type="entry name" value="Transaminase_4ab_Lys_Orn"/>
    <property type="match status" value="1"/>
</dbReference>
<dbReference type="PANTHER" id="PTHR43094">
    <property type="entry name" value="AMINOTRANSFERASE"/>
    <property type="match status" value="1"/>
</dbReference>
<evidence type="ECO:0000313" key="8">
    <source>
        <dbReference type="Proteomes" id="UP000007460"/>
    </source>
</evidence>
<organism evidence="7 8">
    <name type="scientific">Puniceispirillum marinum (strain IMCC1322)</name>
    <dbReference type="NCBI Taxonomy" id="488538"/>
    <lineage>
        <taxon>Bacteria</taxon>
        <taxon>Pseudomonadati</taxon>
        <taxon>Pseudomonadota</taxon>
        <taxon>Alphaproteobacteria</taxon>
        <taxon>Candidatus Puniceispirillales</taxon>
        <taxon>Candidatus Puniceispirillaceae</taxon>
        <taxon>Candidatus Puniceispirillum</taxon>
    </lineage>
</organism>
<sequence>MNNSENNSDKIFSDDTHLIQSFADLNNLKQSIGRLAITGAKGVYVTDSEGKRYFDGMGGLWCVNIGHGNADVIAAVTRQLETLDYFSTFFEFTHPVAAELARKLATLAPDRLNHVYFSNSGSVANDTAIRILHHYNNLRGHPKKKKILSRVNAYHGSTYLAIAMTTPVFSQGWDAARDLVHHIRCPKREPDEMNLSDADFIDILAEDMEQAISKIGAENIACFIAEPIMGACGVIIPPEGYHKRMLDLVHAHDIKYISDEVITAFGRLGHMFASKEVFGIEPDIITTAKGLTSGYQPLAATILSDEIFDVISQDGAAFLHGMTYSGHPAACACALANIAVMEREAIPEQVRKTGKLFEAGIKSLADLDLVKEARASHFMAAVEFNRPSGAPDNINIGQLVGDAARARGLIVRPITDAIVLSPPLILSKDQIVEIHQILHDAINAVAQSQFMLESSHV</sequence>
<protein>
    <recommendedName>
        <fullName evidence="9">Aminotransferase</fullName>
    </recommendedName>
</protein>
<keyword evidence="5 6" id="KW-0663">Pyridoxal phosphate</keyword>
<dbReference type="CDD" id="cd00610">
    <property type="entry name" value="OAT_like"/>
    <property type="match status" value="1"/>
</dbReference>
<gene>
    <name evidence="7" type="ordered locus">SAR116_1762</name>
</gene>
<dbReference type="eggNOG" id="COG0161">
    <property type="taxonomic scope" value="Bacteria"/>
</dbReference>
<dbReference type="InterPro" id="IPR049704">
    <property type="entry name" value="Aminotrans_3_PPA_site"/>
</dbReference>
<dbReference type="InterPro" id="IPR015424">
    <property type="entry name" value="PyrdxlP-dep_Trfase"/>
</dbReference>
<keyword evidence="4" id="KW-0808">Transferase</keyword>
<evidence type="ECO:0000313" key="7">
    <source>
        <dbReference type="EMBL" id="ADE40005.1"/>
    </source>
</evidence>
<dbReference type="InterPro" id="IPR015422">
    <property type="entry name" value="PyrdxlP-dep_Trfase_small"/>
</dbReference>
<evidence type="ECO:0000256" key="4">
    <source>
        <dbReference type="ARBA" id="ARBA00022679"/>
    </source>
</evidence>
<keyword evidence="3" id="KW-0032">Aminotransferase</keyword>
<dbReference type="Gene3D" id="3.40.640.10">
    <property type="entry name" value="Type I PLP-dependent aspartate aminotransferase-like (Major domain)"/>
    <property type="match status" value="1"/>
</dbReference>
<dbReference type="Pfam" id="PF00202">
    <property type="entry name" value="Aminotran_3"/>
    <property type="match status" value="1"/>
</dbReference>
<dbReference type="EMBL" id="CP001751">
    <property type="protein sequence ID" value="ADE40005.1"/>
    <property type="molecule type" value="Genomic_DNA"/>
</dbReference>
<dbReference type="FunFam" id="3.40.640.10:FF:000014">
    <property type="entry name" value="Adenosylmethionine-8-amino-7-oxononanoate aminotransferase, probable"/>
    <property type="match status" value="1"/>
</dbReference>
<dbReference type="GO" id="GO:0030170">
    <property type="term" value="F:pyridoxal phosphate binding"/>
    <property type="evidence" value="ECO:0007669"/>
    <property type="project" value="InterPro"/>
</dbReference>
<keyword evidence="8" id="KW-1185">Reference proteome</keyword>
<dbReference type="InterPro" id="IPR005814">
    <property type="entry name" value="Aminotrans_3"/>
</dbReference>
<dbReference type="STRING" id="488538.SAR116_1762"/>
<reference evidence="7 8" key="1">
    <citation type="journal article" date="2010" name="J. Bacteriol.">
        <title>Complete genome sequence of "Candidatus Puniceispirillum marinum" IMCC1322, a representative of the SAR116 clade in the Alphaproteobacteria.</title>
        <authorList>
            <person name="Oh H.M."/>
            <person name="Kwon K.K."/>
            <person name="Kang I."/>
            <person name="Kang S.G."/>
            <person name="Lee J.H."/>
            <person name="Kim S.J."/>
            <person name="Cho J.C."/>
        </authorList>
    </citation>
    <scope>NUCLEOTIDE SEQUENCE [LARGE SCALE GENOMIC DNA]</scope>
    <source>
        <strain evidence="7 8">IMCC1322</strain>
    </source>
</reference>
<comment type="cofactor">
    <cofactor evidence="1">
        <name>pyridoxal 5'-phosphate</name>
        <dbReference type="ChEBI" id="CHEBI:597326"/>
    </cofactor>
</comment>
<dbReference type="PROSITE" id="PS00600">
    <property type="entry name" value="AA_TRANSFER_CLASS_3"/>
    <property type="match status" value="1"/>
</dbReference>
<comment type="similarity">
    <text evidence="2 6">Belongs to the class-III pyridoxal-phosphate-dependent aminotransferase family.</text>
</comment>